<name>A0A383ABZ8_9ZZZZ</name>
<feature type="non-terminal residue" evidence="1">
    <location>
        <position position="125"/>
    </location>
</feature>
<dbReference type="Gene3D" id="2.40.160.20">
    <property type="match status" value="1"/>
</dbReference>
<reference evidence="1" key="1">
    <citation type="submission" date="2018-05" db="EMBL/GenBank/DDBJ databases">
        <authorList>
            <person name="Lanie J.A."/>
            <person name="Ng W.-L."/>
            <person name="Kazmierczak K.M."/>
            <person name="Andrzejewski T.M."/>
            <person name="Davidsen T.M."/>
            <person name="Wayne K.J."/>
            <person name="Tettelin H."/>
            <person name="Glass J.I."/>
            <person name="Rusch D."/>
            <person name="Podicherti R."/>
            <person name="Tsui H.-C.T."/>
            <person name="Winkler M.E."/>
        </authorList>
    </citation>
    <scope>NUCLEOTIDE SEQUENCE</scope>
</reference>
<proteinExistence type="predicted"/>
<sequence length="125" mass="13280">MLNRIKAIVIAVLAAFLTTYSAYAAGIQLQPAGAIHLDFHKSALVDKNRVTGAFLGGSIKLGDGQGSVEGCIEDAYVQSNGNINFDIRCHVTMDDDAAILVNYAGVLIPDEKFWDLLLGGKSVTP</sequence>
<accession>A0A383ABZ8</accession>
<evidence type="ECO:0000313" key="1">
    <source>
        <dbReference type="EMBL" id="SVE05232.1"/>
    </source>
</evidence>
<organism evidence="1">
    <name type="scientific">marine metagenome</name>
    <dbReference type="NCBI Taxonomy" id="408172"/>
    <lineage>
        <taxon>unclassified sequences</taxon>
        <taxon>metagenomes</taxon>
        <taxon>ecological metagenomes</taxon>
    </lineage>
</organism>
<dbReference type="EMBL" id="UINC01190871">
    <property type="protein sequence ID" value="SVE05232.1"/>
    <property type="molecule type" value="Genomic_DNA"/>
</dbReference>
<gene>
    <name evidence="1" type="ORF">METZ01_LOCUS458086</name>
</gene>
<protein>
    <submittedName>
        <fullName evidence="1">Uncharacterized protein</fullName>
    </submittedName>
</protein>
<dbReference type="AlphaFoldDB" id="A0A383ABZ8"/>
<feature type="non-terminal residue" evidence="1">
    <location>
        <position position="1"/>
    </location>
</feature>